<keyword evidence="5" id="KW-1185">Reference proteome</keyword>
<dbReference type="Gramene" id="CDF34363">
    <property type="protein sequence ID" value="CDF34363"/>
    <property type="gene ID" value="CHC_T00002987001"/>
</dbReference>
<name>R7Q979_CHOCR</name>
<comment type="cofactor">
    <cofactor evidence="1">
        <name>Mn(2+)</name>
        <dbReference type="ChEBI" id="CHEBI:29035"/>
    </cofactor>
</comment>
<evidence type="ECO:0000259" key="3">
    <source>
        <dbReference type="PROSITE" id="PS51746"/>
    </source>
</evidence>
<dbReference type="AlphaFoldDB" id="R7Q979"/>
<feature type="compositionally biased region" description="Low complexity" evidence="2">
    <location>
        <begin position="81"/>
        <end position="101"/>
    </location>
</feature>
<comment type="catalytic activity">
    <reaction evidence="1">
        <text>O-phospho-L-seryl-[protein] + H2O = L-seryl-[protein] + phosphate</text>
        <dbReference type="Rhea" id="RHEA:20629"/>
        <dbReference type="Rhea" id="RHEA-COMP:9863"/>
        <dbReference type="Rhea" id="RHEA-COMP:11604"/>
        <dbReference type="ChEBI" id="CHEBI:15377"/>
        <dbReference type="ChEBI" id="CHEBI:29999"/>
        <dbReference type="ChEBI" id="CHEBI:43474"/>
        <dbReference type="ChEBI" id="CHEBI:83421"/>
        <dbReference type="EC" id="3.1.3.16"/>
    </reaction>
</comment>
<dbReference type="PANTHER" id="PTHR12320">
    <property type="entry name" value="PROTEIN PHOSPHATASE 2C"/>
    <property type="match status" value="1"/>
</dbReference>
<feature type="region of interest" description="Disordered" evidence="2">
    <location>
        <begin position="302"/>
        <end position="334"/>
    </location>
</feature>
<protein>
    <recommendedName>
        <fullName evidence="1">Protein phosphatase</fullName>
        <ecNumber evidence="1">3.1.3.16</ecNumber>
    </recommendedName>
</protein>
<dbReference type="InterPro" id="IPR039123">
    <property type="entry name" value="PPTC7"/>
</dbReference>
<evidence type="ECO:0000256" key="2">
    <source>
        <dbReference type="SAM" id="MobiDB-lite"/>
    </source>
</evidence>
<feature type="region of interest" description="Disordered" evidence="2">
    <location>
        <begin position="1"/>
        <end position="116"/>
    </location>
</feature>
<keyword evidence="1" id="KW-0464">Manganese</keyword>
<evidence type="ECO:0000313" key="4">
    <source>
        <dbReference type="EMBL" id="CDF34363.1"/>
    </source>
</evidence>
<comment type="catalytic activity">
    <reaction evidence="1">
        <text>O-phospho-L-threonyl-[protein] + H2O = L-threonyl-[protein] + phosphate</text>
        <dbReference type="Rhea" id="RHEA:47004"/>
        <dbReference type="Rhea" id="RHEA-COMP:11060"/>
        <dbReference type="Rhea" id="RHEA-COMP:11605"/>
        <dbReference type="ChEBI" id="CHEBI:15377"/>
        <dbReference type="ChEBI" id="CHEBI:30013"/>
        <dbReference type="ChEBI" id="CHEBI:43474"/>
        <dbReference type="ChEBI" id="CHEBI:61977"/>
        <dbReference type="EC" id="3.1.3.16"/>
    </reaction>
</comment>
<comment type="similarity">
    <text evidence="1">Belongs to the PP2C family.</text>
</comment>
<keyword evidence="1" id="KW-0479">Metal-binding</keyword>
<dbReference type="KEGG" id="ccp:CHC_T00002987001"/>
<keyword evidence="1" id="KW-0904">Protein phosphatase</keyword>
<evidence type="ECO:0000313" key="5">
    <source>
        <dbReference type="Proteomes" id="UP000012073"/>
    </source>
</evidence>
<feature type="compositionally biased region" description="Polar residues" evidence="2">
    <location>
        <begin position="1"/>
        <end position="14"/>
    </location>
</feature>
<dbReference type="InterPro" id="IPR001932">
    <property type="entry name" value="PPM-type_phosphatase-like_dom"/>
</dbReference>
<dbReference type="SUPFAM" id="SSF81606">
    <property type="entry name" value="PP2C-like"/>
    <property type="match status" value="1"/>
</dbReference>
<feature type="compositionally biased region" description="Polar residues" evidence="2">
    <location>
        <begin position="315"/>
        <end position="332"/>
    </location>
</feature>
<feature type="domain" description="PPM-type phosphatase" evidence="3">
    <location>
        <begin position="126"/>
        <end position="389"/>
    </location>
</feature>
<proteinExistence type="inferred from homology"/>
<accession>R7Q979</accession>
<organism evidence="4 5">
    <name type="scientific">Chondrus crispus</name>
    <name type="common">Carrageen Irish moss</name>
    <name type="synonym">Polymorpha crispa</name>
    <dbReference type="NCBI Taxonomy" id="2769"/>
    <lineage>
        <taxon>Eukaryota</taxon>
        <taxon>Rhodophyta</taxon>
        <taxon>Florideophyceae</taxon>
        <taxon>Rhodymeniophycidae</taxon>
        <taxon>Gigartinales</taxon>
        <taxon>Gigartinaceae</taxon>
        <taxon>Chondrus</taxon>
    </lineage>
</organism>
<dbReference type="PROSITE" id="PS51746">
    <property type="entry name" value="PPM_2"/>
    <property type="match status" value="1"/>
</dbReference>
<dbReference type="Proteomes" id="UP000012073">
    <property type="component" value="Unassembled WGS sequence"/>
</dbReference>
<dbReference type="InterPro" id="IPR036457">
    <property type="entry name" value="PPM-type-like_dom_sf"/>
</dbReference>
<keyword evidence="1" id="KW-0378">Hydrolase</keyword>
<dbReference type="PANTHER" id="PTHR12320:SF1">
    <property type="entry name" value="PROTEIN PHOSPHATASE PTC7 HOMOLOG"/>
    <property type="match status" value="1"/>
</dbReference>
<dbReference type="EMBL" id="HG001688">
    <property type="protein sequence ID" value="CDF34363.1"/>
    <property type="molecule type" value="Genomic_DNA"/>
</dbReference>
<gene>
    <name evidence="4" type="ORF">CHC_T00002987001</name>
</gene>
<keyword evidence="1" id="KW-0460">Magnesium</keyword>
<comment type="cofactor">
    <cofactor evidence="1">
        <name>Mg(2+)</name>
        <dbReference type="ChEBI" id="CHEBI:18420"/>
    </cofactor>
</comment>
<dbReference type="STRING" id="2769.R7Q979"/>
<reference evidence="5" key="1">
    <citation type="journal article" date="2013" name="Proc. Natl. Acad. Sci. U.S.A.">
        <title>Genome structure and metabolic features in the red seaweed Chondrus crispus shed light on evolution of the Archaeplastida.</title>
        <authorList>
            <person name="Collen J."/>
            <person name="Porcel B."/>
            <person name="Carre W."/>
            <person name="Ball S.G."/>
            <person name="Chaparro C."/>
            <person name="Tonon T."/>
            <person name="Barbeyron T."/>
            <person name="Michel G."/>
            <person name="Noel B."/>
            <person name="Valentin K."/>
            <person name="Elias M."/>
            <person name="Artiguenave F."/>
            <person name="Arun A."/>
            <person name="Aury J.M."/>
            <person name="Barbosa-Neto J.F."/>
            <person name="Bothwell J.H."/>
            <person name="Bouget F.Y."/>
            <person name="Brillet L."/>
            <person name="Cabello-Hurtado F."/>
            <person name="Capella-Gutierrez S."/>
            <person name="Charrier B."/>
            <person name="Cladiere L."/>
            <person name="Cock J.M."/>
            <person name="Coelho S.M."/>
            <person name="Colleoni C."/>
            <person name="Czjzek M."/>
            <person name="Da Silva C."/>
            <person name="Delage L."/>
            <person name="Denoeud F."/>
            <person name="Deschamps P."/>
            <person name="Dittami S.M."/>
            <person name="Gabaldon T."/>
            <person name="Gachon C.M."/>
            <person name="Groisillier A."/>
            <person name="Herve C."/>
            <person name="Jabbari K."/>
            <person name="Katinka M."/>
            <person name="Kloareg B."/>
            <person name="Kowalczyk N."/>
            <person name="Labadie K."/>
            <person name="Leblanc C."/>
            <person name="Lopez P.J."/>
            <person name="McLachlan D.H."/>
            <person name="Meslet-Cladiere L."/>
            <person name="Moustafa A."/>
            <person name="Nehr Z."/>
            <person name="Nyvall Collen P."/>
            <person name="Panaud O."/>
            <person name="Partensky F."/>
            <person name="Poulain J."/>
            <person name="Rensing S.A."/>
            <person name="Rousvoal S."/>
            <person name="Samson G."/>
            <person name="Symeonidi A."/>
            <person name="Weissenbach J."/>
            <person name="Zambounis A."/>
            <person name="Wincker P."/>
            <person name="Boyen C."/>
        </authorList>
    </citation>
    <scope>NUCLEOTIDE SEQUENCE [LARGE SCALE GENOMIC DNA]</scope>
    <source>
        <strain evidence="5">cv. Stackhouse</strain>
    </source>
</reference>
<dbReference type="EC" id="3.1.3.16" evidence="1"/>
<dbReference type="GeneID" id="17321908"/>
<dbReference type="OrthoDB" id="60843at2759"/>
<sequence length="416" mass="42791">MDFETPATTLQQPKSVTTATSSSASSSISSLTTPSNPLQHDTATPSPTASLIDNASPSEDTSHAMSPPDAESEQTQKDAFTEGTMSTSTVTTEASSSSIESAGDSKNSAEEKGPSPHLSLSFCTGVVCIPHPEKADKGGEDAFFVENNALGVFDGVGGWASIGVDAGLYSKELARLTRNYVLREGPSAIVDALKHATEKNRAIGSSTACVVGLDGAKLIGVNVGDSGLIVIRDGAIVYKTTEQQHYFNCPYQIGTDSLDTVEVGGPIDVTLQHGDWIIMGTDGLWDNVFSSNIVDLVVRQTSGDTDGSPKESGAAASTDNCSDGGSTASDCSPANGEEAQMIAQQLAEFAVKVANDERGASPFAVNAQKAGHLFLGGKVDDITIISALVVDPKAESGVAKGLEDGARAVSPASGKL</sequence>
<dbReference type="RefSeq" id="XP_005714182.1">
    <property type="nucleotide sequence ID" value="XM_005714125.1"/>
</dbReference>
<dbReference type="GO" id="GO:0004722">
    <property type="term" value="F:protein serine/threonine phosphatase activity"/>
    <property type="evidence" value="ECO:0007669"/>
    <property type="project" value="UniProtKB-EC"/>
</dbReference>
<dbReference type="Gene3D" id="3.60.40.10">
    <property type="entry name" value="PPM-type phosphatase domain"/>
    <property type="match status" value="1"/>
</dbReference>
<feature type="compositionally biased region" description="Polar residues" evidence="2">
    <location>
        <begin position="36"/>
        <end position="59"/>
    </location>
</feature>
<feature type="compositionally biased region" description="Low complexity" evidence="2">
    <location>
        <begin position="15"/>
        <end position="35"/>
    </location>
</feature>
<dbReference type="SMART" id="SM00331">
    <property type="entry name" value="PP2C_SIG"/>
    <property type="match status" value="1"/>
</dbReference>
<evidence type="ECO:0000256" key="1">
    <source>
        <dbReference type="RuleBase" id="RU366020"/>
    </source>
</evidence>
<dbReference type="SMART" id="SM00332">
    <property type="entry name" value="PP2Cc"/>
    <property type="match status" value="1"/>
</dbReference>
<dbReference type="PhylomeDB" id="R7Q979"/>
<dbReference type="GO" id="GO:0046872">
    <property type="term" value="F:metal ion binding"/>
    <property type="evidence" value="ECO:0007669"/>
    <property type="project" value="UniProtKB-UniRule"/>
</dbReference>
<dbReference type="OMA" id="SRMAMIV"/>